<feature type="domain" description="Initiator Rep protein WH1" evidence="1">
    <location>
        <begin position="3"/>
        <end position="114"/>
    </location>
</feature>
<dbReference type="Gene3D" id="1.10.10.10">
    <property type="entry name" value="Winged helix-like DNA-binding domain superfamily/Winged helix DNA-binding domain"/>
    <property type="match status" value="1"/>
</dbReference>
<dbReference type="Pfam" id="PF01051">
    <property type="entry name" value="Rep3_N"/>
    <property type="match status" value="1"/>
</dbReference>
<dbReference type="GO" id="GO:0003887">
    <property type="term" value="F:DNA-directed DNA polymerase activity"/>
    <property type="evidence" value="ECO:0007669"/>
    <property type="project" value="InterPro"/>
</dbReference>
<dbReference type="SUPFAM" id="SSF46785">
    <property type="entry name" value="Winged helix' DNA-binding domain"/>
    <property type="match status" value="1"/>
</dbReference>
<dbReference type="Pfam" id="PF21205">
    <property type="entry name" value="Rep3_C"/>
    <property type="match status" value="1"/>
</dbReference>
<feature type="non-terminal residue" evidence="2">
    <location>
        <position position="192"/>
    </location>
</feature>
<organism evidence="2">
    <name type="scientific">gut metagenome</name>
    <dbReference type="NCBI Taxonomy" id="749906"/>
    <lineage>
        <taxon>unclassified sequences</taxon>
        <taxon>metagenomes</taxon>
        <taxon>organismal metagenomes</taxon>
    </lineage>
</organism>
<dbReference type="EMBL" id="AMCI01006954">
    <property type="protein sequence ID" value="EJW93473.1"/>
    <property type="molecule type" value="Genomic_DNA"/>
</dbReference>
<comment type="caution">
    <text evidence="2">The sequence shown here is derived from an EMBL/GenBank/DDBJ whole genome shotgun (WGS) entry which is preliminary data.</text>
</comment>
<feature type="non-terminal residue" evidence="2">
    <location>
        <position position="1"/>
    </location>
</feature>
<evidence type="ECO:0000259" key="1">
    <source>
        <dbReference type="Pfam" id="PF01051"/>
    </source>
</evidence>
<dbReference type="InterPro" id="IPR000525">
    <property type="entry name" value="Initiator_Rep_WH1"/>
</dbReference>
<dbReference type="GO" id="GO:0006270">
    <property type="term" value="P:DNA replication initiation"/>
    <property type="evidence" value="ECO:0007669"/>
    <property type="project" value="InterPro"/>
</dbReference>
<dbReference type="InterPro" id="IPR036390">
    <property type="entry name" value="WH_DNA-bd_sf"/>
</dbReference>
<accession>J9FGC3</accession>
<evidence type="ECO:0000313" key="2">
    <source>
        <dbReference type="EMBL" id="EJW93473.1"/>
    </source>
</evidence>
<sequence length="192" mass="22642">EKRVVVFEKGELEGLLGVSRINLPQLKERLKHLMGNVVEVGNPKQPKSMHLITLFDEAVAVQDETTGLWEVRLECTQKAMKYCFNIDKIGYLRYKLRGIVALQSRYSYVLFLYLESNRRYKTWTVPLDELKAVLKCDTEETYKEFKFFNQKILQRCSKEIFEKTDQRFTYEPIKKGRKVVAIKFTLETISDI</sequence>
<proteinExistence type="predicted"/>
<name>J9FGC3_9ZZZZ</name>
<dbReference type="AlphaFoldDB" id="J9FGC3"/>
<dbReference type="InterPro" id="IPR036388">
    <property type="entry name" value="WH-like_DNA-bd_sf"/>
</dbReference>
<gene>
    <name evidence="2" type="ORF">EVA_18420</name>
</gene>
<reference evidence="2" key="1">
    <citation type="journal article" date="2012" name="PLoS ONE">
        <title>Gene sets for utilization of primary and secondary nutrition supplies in the distal gut of endangered iberian lynx.</title>
        <authorList>
            <person name="Alcaide M."/>
            <person name="Messina E."/>
            <person name="Richter M."/>
            <person name="Bargiela R."/>
            <person name="Peplies J."/>
            <person name="Huws S.A."/>
            <person name="Newbold C.J."/>
            <person name="Golyshin P.N."/>
            <person name="Simon M.A."/>
            <person name="Lopez G."/>
            <person name="Yakimov M.M."/>
            <person name="Ferrer M."/>
        </authorList>
    </citation>
    <scope>NUCLEOTIDE SEQUENCE</scope>
</reference>
<protein>
    <submittedName>
        <fullName evidence="2">Initiator RepB protein</fullName>
    </submittedName>
</protein>